<keyword evidence="1" id="KW-0472">Membrane</keyword>
<accession>A0ABQ6N2B2</accession>
<protein>
    <submittedName>
        <fullName evidence="2">Uncharacterized protein</fullName>
    </submittedName>
</protein>
<name>A0ABQ6N2B2_9STRA</name>
<sequence length="167" mass="18282">VNFDTGISVDYYTLPFNTCTVCVMESQVDENGDAVDSDELDENSFCNKIWDESAACDEDCKLLGTIKTNTTWDTKEIVILAFELAVFCALVLSIFQKRNAMSSKDRLIEQATAAHFGMKKLHVVGVLVGAVIIVTAFAAAKLVTATLVFMLFCDVVALGYLTKIALF</sequence>
<evidence type="ECO:0000313" key="3">
    <source>
        <dbReference type="Proteomes" id="UP001165060"/>
    </source>
</evidence>
<keyword evidence="1" id="KW-0812">Transmembrane</keyword>
<proteinExistence type="predicted"/>
<comment type="caution">
    <text evidence="2">The sequence shown here is derived from an EMBL/GenBank/DDBJ whole genome shotgun (WGS) entry which is preliminary data.</text>
</comment>
<feature type="transmembrane region" description="Helical" evidence="1">
    <location>
        <begin position="146"/>
        <end position="166"/>
    </location>
</feature>
<dbReference type="Proteomes" id="UP001165060">
    <property type="component" value="Unassembled WGS sequence"/>
</dbReference>
<keyword evidence="1" id="KW-1133">Transmembrane helix</keyword>
<keyword evidence="3" id="KW-1185">Reference proteome</keyword>
<feature type="non-terminal residue" evidence="2">
    <location>
        <position position="1"/>
    </location>
</feature>
<evidence type="ECO:0000256" key="1">
    <source>
        <dbReference type="SAM" id="Phobius"/>
    </source>
</evidence>
<gene>
    <name evidence="2" type="ORF">TeGR_g4169</name>
</gene>
<organism evidence="2 3">
    <name type="scientific">Tetraparma gracilis</name>
    <dbReference type="NCBI Taxonomy" id="2962635"/>
    <lineage>
        <taxon>Eukaryota</taxon>
        <taxon>Sar</taxon>
        <taxon>Stramenopiles</taxon>
        <taxon>Ochrophyta</taxon>
        <taxon>Bolidophyceae</taxon>
        <taxon>Parmales</taxon>
        <taxon>Triparmaceae</taxon>
        <taxon>Tetraparma</taxon>
    </lineage>
</organism>
<reference evidence="2 3" key="1">
    <citation type="journal article" date="2023" name="Commun. Biol.">
        <title>Genome analysis of Parmales, the sister group of diatoms, reveals the evolutionary specialization of diatoms from phago-mixotrophs to photoautotrophs.</title>
        <authorList>
            <person name="Ban H."/>
            <person name="Sato S."/>
            <person name="Yoshikawa S."/>
            <person name="Yamada K."/>
            <person name="Nakamura Y."/>
            <person name="Ichinomiya M."/>
            <person name="Sato N."/>
            <person name="Blanc-Mathieu R."/>
            <person name="Endo H."/>
            <person name="Kuwata A."/>
            <person name="Ogata H."/>
        </authorList>
    </citation>
    <scope>NUCLEOTIDE SEQUENCE [LARGE SCALE GENOMIC DNA]</scope>
</reference>
<feature type="transmembrane region" description="Helical" evidence="1">
    <location>
        <begin position="121"/>
        <end position="140"/>
    </location>
</feature>
<dbReference type="EMBL" id="BRYB01003547">
    <property type="protein sequence ID" value="GMI38582.1"/>
    <property type="molecule type" value="Genomic_DNA"/>
</dbReference>
<evidence type="ECO:0000313" key="2">
    <source>
        <dbReference type="EMBL" id="GMI38582.1"/>
    </source>
</evidence>
<feature type="transmembrane region" description="Helical" evidence="1">
    <location>
        <begin position="77"/>
        <end position="95"/>
    </location>
</feature>